<dbReference type="AlphaFoldDB" id="E0SMS5"/>
<evidence type="ECO:0000256" key="1">
    <source>
        <dbReference type="SAM" id="MobiDB-lite"/>
    </source>
</evidence>
<dbReference type="InterPro" id="IPR021795">
    <property type="entry name" value="DUF3363"/>
</dbReference>
<feature type="compositionally biased region" description="Basic and acidic residues" evidence="1">
    <location>
        <begin position="1"/>
        <end position="19"/>
    </location>
</feature>
<evidence type="ECO:0000313" key="2">
    <source>
        <dbReference type="EMBL" id="ADM97022.1"/>
    </source>
</evidence>
<dbReference type="HOGENOM" id="CLU_027492_1_0_6"/>
<dbReference type="EMBL" id="CP002038">
    <property type="protein sequence ID" value="ADM97022.1"/>
    <property type="molecule type" value="Genomic_DNA"/>
</dbReference>
<proteinExistence type="predicted"/>
<dbReference type="KEGG" id="ddd:Dda3937_01717"/>
<name>E0SMS5_DICD3</name>
<protein>
    <submittedName>
        <fullName evidence="2">VirD2 components relaxase</fullName>
    </submittedName>
</protein>
<keyword evidence="3" id="KW-1185">Reference proteome</keyword>
<reference evidence="2 3" key="1">
    <citation type="journal article" date="2011" name="J. Bacteriol.">
        <title>Genome sequence of the plant-pathogenic bacterium Dickeya dadantii 3937.</title>
        <authorList>
            <person name="Glasner J.D."/>
            <person name="Yang C.H."/>
            <person name="Reverchon S."/>
            <person name="Hugouvieux-Cotte-Pattat N."/>
            <person name="Condemine G."/>
            <person name="Bohin J.P."/>
            <person name="Van Gijsegem F."/>
            <person name="Yang S."/>
            <person name="Franza T."/>
            <person name="Expert D."/>
            <person name="Plunkett G. III"/>
            <person name="San Francisco M.J."/>
            <person name="Charkowski A.O."/>
            <person name="Py B."/>
            <person name="Bell K."/>
            <person name="Rauscher L."/>
            <person name="Rodriguez-Palenzuela P."/>
            <person name="Toussaint A."/>
            <person name="Holeva M.C."/>
            <person name="He S.Y."/>
            <person name="Douet V."/>
            <person name="Boccara M."/>
            <person name="Blanco C."/>
            <person name="Toth I."/>
            <person name="Anderson B.D."/>
            <person name="Biehl B.S."/>
            <person name="Mau B."/>
            <person name="Flynn S.M."/>
            <person name="Barras F."/>
            <person name="Lindeberg M."/>
            <person name="Birch P.R."/>
            <person name="Tsuyumu S."/>
            <person name="Shi X."/>
            <person name="Hibbing M."/>
            <person name="Yap M.N."/>
            <person name="Carpentier M."/>
            <person name="Dassa E."/>
            <person name="Umehara M."/>
            <person name="Kim J.F."/>
            <person name="Rusch M."/>
            <person name="Soni P."/>
            <person name="Mayhew G.F."/>
            <person name="Fouts D.E."/>
            <person name="Gill S.R."/>
            <person name="Blattner F.R."/>
            <person name="Keen N.T."/>
            <person name="Perna N.T."/>
        </authorList>
    </citation>
    <scope>NUCLEOTIDE SEQUENCE [LARGE SCALE GENOMIC DNA]</scope>
    <source>
        <strain evidence="2 3">3937</strain>
    </source>
</reference>
<dbReference type="eggNOG" id="COG3843">
    <property type="taxonomic scope" value="Bacteria"/>
</dbReference>
<dbReference type="Proteomes" id="UP000006859">
    <property type="component" value="Chromosome"/>
</dbReference>
<sequence>MLTSSREEVMSEKHDERFTPRPGRPRQRGDAFVSQVARQISKAGIRTAKNGRRPGARLGRGQVAARFARDAHSPDWRRVTVKTRLVNLAKAGARSTSTHLRYIERDGVGRQGEPGQAYGPLTDHADWEAFELRGREDRHQFRVIVSPEDAESLDDLRTYTRQLMVRMEADLGTRLDWVAVDHWNTDNPHTHIVLRGKDETGRDLIISRDYIAEGMRWRAAALATEWLGPRTELEMQHTRQREVEQARWTGLDRALQRLADNGRVHTAQLSASSLRHPRQLLIGRLQYLARMGLACEQTPGVWDVQADAEKTLRAMGERGDIIRAMQRAMHGQPRELAVFQPGDDSYPLTGRVAGKGLADELYDRGYLVIDGVDGKAHYVVLPPGADLAQFPSGSVVAVNGAAIRQTDRNIASLASAGIYRTEHHLRVAQHRDDGFDPHDEVTLHVRRLEALRRAGIVERMAQGVWRIPDDLPERGRQYDVQRLAGGAAVSLQSPLPVERQIRAIGATWLDQQLLSGNLSPDVRGFGGEVRAALRQRVDFLVSQGLAVQEGQRVRLARNLLATLRQRELEKTAQDIARETGLVYRPATDGQCISGIYRRSLLLASGRYAMLDDGLGFSLVPWKPVIEPRLGKSMTATTRGNHVTWEFSRQRGPAIG</sequence>
<accession>E0SMS5</accession>
<dbReference type="STRING" id="198628.Dda3937_01717"/>
<organism evidence="2 3">
    <name type="scientific">Dickeya dadantii (strain 3937)</name>
    <name type="common">Erwinia chrysanthemi (strain 3937)</name>
    <dbReference type="NCBI Taxonomy" id="198628"/>
    <lineage>
        <taxon>Bacteria</taxon>
        <taxon>Pseudomonadati</taxon>
        <taxon>Pseudomonadota</taxon>
        <taxon>Gammaproteobacteria</taxon>
        <taxon>Enterobacterales</taxon>
        <taxon>Pectobacteriaceae</taxon>
        <taxon>Dickeya</taxon>
    </lineage>
</organism>
<evidence type="ECO:0000313" key="3">
    <source>
        <dbReference type="Proteomes" id="UP000006859"/>
    </source>
</evidence>
<dbReference type="Pfam" id="PF11843">
    <property type="entry name" value="DUF3363"/>
    <property type="match status" value="1"/>
</dbReference>
<feature type="region of interest" description="Disordered" evidence="1">
    <location>
        <begin position="1"/>
        <end position="30"/>
    </location>
</feature>
<gene>
    <name evidence="2" type="ordered locus">Dda3937_01717</name>
</gene>